<evidence type="ECO:0000313" key="6">
    <source>
        <dbReference type="EMBL" id="KAK4251084.1"/>
    </source>
</evidence>
<organism evidence="6 7">
    <name type="scientific">Corynascus novoguineensis</name>
    <dbReference type="NCBI Taxonomy" id="1126955"/>
    <lineage>
        <taxon>Eukaryota</taxon>
        <taxon>Fungi</taxon>
        <taxon>Dikarya</taxon>
        <taxon>Ascomycota</taxon>
        <taxon>Pezizomycotina</taxon>
        <taxon>Sordariomycetes</taxon>
        <taxon>Sordariomycetidae</taxon>
        <taxon>Sordariales</taxon>
        <taxon>Chaetomiaceae</taxon>
        <taxon>Corynascus</taxon>
    </lineage>
</organism>
<evidence type="ECO:0000259" key="5">
    <source>
        <dbReference type="SMART" id="SM00903"/>
    </source>
</evidence>
<dbReference type="Proteomes" id="UP001303647">
    <property type="component" value="Unassembled WGS sequence"/>
</dbReference>
<dbReference type="SUPFAM" id="SSF50475">
    <property type="entry name" value="FMN-binding split barrel"/>
    <property type="match status" value="1"/>
</dbReference>
<comment type="cofactor">
    <cofactor evidence="1">
        <name>FMN</name>
        <dbReference type="ChEBI" id="CHEBI:58210"/>
    </cofactor>
</comment>
<feature type="region of interest" description="Disordered" evidence="4">
    <location>
        <begin position="1"/>
        <end position="52"/>
    </location>
</feature>
<feature type="compositionally biased region" description="Basic residues" evidence="4">
    <location>
        <begin position="1"/>
        <end position="10"/>
    </location>
</feature>
<dbReference type="Pfam" id="PF01613">
    <property type="entry name" value="Flavin_Reduct"/>
    <property type="match status" value="1"/>
</dbReference>
<dbReference type="EMBL" id="MU857608">
    <property type="protein sequence ID" value="KAK4251084.1"/>
    <property type="molecule type" value="Genomic_DNA"/>
</dbReference>
<protein>
    <recommendedName>
        <fullName evidence="5">Flavin reductase like domain-containing protein</fullName>
    </recommendedName>
</protein>
<dbReference type="InterPro" id="IPR052174">
    <property type="entry name" value="Flavoredoxin"/>
</dbReference>
<dbReference type="Gene3D" id="2.30.110.10">
    <property type="entry name" value="Electron Transport, Fmn-binding Protein, Chain A"/>
    <property type="match status" value="1"/>
</dbReference>
<feature type="domain" description="Flavin reductase like" evidence="5">
    <location>
        <begin position="62"/>
        <end position="250"/>
    </location>
</feature>
<feature type="compositionally biased region" description="Polar residues" evidence="4">
    <location>
        <begin position="74"/>
        <end position="83"/>
    </location>
</feature>
<reference evidence="6" key="1">
    <citation type="journal article" date="2023" name="Mol. Phylogenet. Evol.">
        <title>Genome-scale phylogeny and comparative genomics of the fungal order Sordariales.</title>
        <authorList>
            <person name="Hensen N."/>
            <person name="Bonometti L."/>
            <person name="Westerberg I."/>
            <person name="Brannstrom I.O."/>
            <person name="Guillou S."/>
            <person name="Cros-Aarteil S."/>
            <person name="Calhoun S."/>
            <person name="Haridas S."/>
            <person name="Kuo A."/>
            <person name="Mondo S."/>
            <person name="Pangilinan J."/>
            <person name="Riley R."/>
            <person name="LaButti K."/>
            <person name="Andreopoulos B."/>
            <person name="Lipzen A."/>
            <person name="Chen C."/>
            <person name="Yan M."/>
            <person name="Daum C."/>
            <person name="Ng V."/>
            <person name="Clum A."/>
            <person name="Steindorff A."/>
            <person name="Ohm R.A."/>
            <person name="Martin F."/>
            <person name="Silar P."/>
            <person name="Natvig D.O."/>
            <person name="Lalanne C."/>
            <person name="Gautier V."/>
            <person name="Ament-Velasquez S.L."/>
            <person name="Kruys A."/>
            <person name="Hutchinson M.I."/>
            <person name="Powell A.J."/>
            <person name="Barry K."/>
            <person name="Miller A.N."/>
            <person name="Grigoriev I.V."/>
            <person name="Debuchy R."/>
            <person name="Gladieux P."/>
            <person name="Hiltunen Thoren M."/>
            <person name="Johannesson H."/>
        </authorList>
    </citation>
    <scope>NUCLEOTIDE SEQUENCE</scope>
    <source>
        <strain evidence="6">CBS 359.72</strain>
    </source>
</reference>
<dbReference type="SMART" id="SM00903">
    <property type="entry name" value="Flavin_Reduct"/>
    <property type="match status" value="1"/>
</dbReference>
<gene>
    <name evidence="6" type="ORF">C7999DRAFT_11177</name>
</gene>
<evidence type="ECO:0000256" key="3">
    <source>
        <dbReference type="ARBA" id="ARBA00038054"/>
    </source>
</evidence>
<evidence type="ECO:0000256" key="1">
    <source>
        <dbReference type="ARBA" id="ARBA00001917"/>
    </source>
</evidence>
<comment type="similarity">
    <text evidence="3">Belongs to the flavoredoxin family.</text>
</comment>
<comment type="caution">
    <text evidence="6">The sequence shown here is derived from an EMBL/GenBank/DDBJ whole genome shotgun (WGS) entry which is preliminary data.</text>
</comment>
<dbReference type="InterPro" id="IPR012349">
    <property type="entry name" value="Split_barrel_FMN-bd"/>
</dbReference>
<evidence type="ECO:0000256" key="4">
    <source>
        <dbReference type="SAM" id="MobiDB-lite"/>
    </source>
</evidence>
<keyword evidence="2" id="KW-0285">Flavoprotein</keyword>
<name>A0AAN7CZ65_9PEZI</name>
<accession>A0AAN7CZ65</accession>
<dbReference type="InterPro" id="IPR002563">
    <property type="entry name" value="Flavin_Rdtase-like_dom"/>
</dbReference>
<evidence type="ECO:0000313" key="7">
    <source>
        <dbReference type="Proteomes" id="UP001303647"/>
    </source>
</evidence>
<keyword evidence="7" id="KW-1185">Reference proteome</keyword>
<feature type="region of interest" description="Disordered" evidence="4">
    <location>
        <begin position="74"/>
        <end position="97"/>
    </location>
</feature>
<dbReference type="PANTHER" id="PTHR43567:SF1">
    <property type="entry name" value="FLAVOREDOXIN"/>
    <property type="match status" value="1"/>
</dbReference>
<dbReference type="AlphaFoldDB" id="A0AAN7CZ65"/>
<dbReference type="PANTHER" id="PTHR43567">
    <property type="entry name" value="FLAVOREDOXIN-RELATED-RELATED"/>
    <property type="match status" value="1"/>
</dbReference>
<proteinExistence type="inferred from homology"/>
<reference evidence="6" key="2">
    <citation type="submission" date="2023-05" db="EMBL/GenBank/DDBJ databases">
        <authorList>
            <consortium name="Lawrence Berkeley National Laboratory"/>
            <person name="Steindorff A."/>
            <person name="Hensen N."/>
            <person name="Bonometti L."/>
            <person name="Westerberg I."/>
            <person name="Brannstrom I.O."/>
            <person name="Guillou S."/>
            <person name="Cros-Aarteil S."/>
            <person name="Calhoun S."/>
            <person name="Haridas S."/>
            <person name="Kuo A."/>
            <person name="Mondo S."/>
            <person name="Pangilinan J."/>
            <person name="Riley R."/>
            <person name="Labutti K."/>
            <person name="Andreopoulos B."/>
            <person name="Lipzen A."/>
            <person name="Chen C."/>
            <person name="Yanf M."/>
            <person name="Daum C."/>
            <person name="Ng V."/>
            <person name="Clum A."/>
            <person name="Ohm R."/>
            <person name="Martin F."/>
            <person name="Silar P."/>
            <person name="Natvig D."/>
            <person name="Lalanne C."/>
            <person name="Gautier V."/>
            <person name="Ament-Velasquez S.L."/>
            <person name="Kruys A."/>
            <person name="Hutchinson M.I."/>
            <person name="Powell A.J."/>
            <person name="Barry K."/>
            <person name="Miller A.N."/>
            <person name="Grigoriev I.V."/>
            <person name="Debuchy R."/>
            <person name="Gladieux P."/>
            <person name="Thoren M.H."/>
            <person name="Johannesson H."/>
        </authorList>
    </citation>
    <scope>NUCLEOTIDE SEQUENCE</scope>
    <source>
        <strain evidence="6">CBS 359.72</strain>
    </source>
</reference>
<sequence length="272" mass="29670">MALKKRRRTARAGTPAPSPPTPKRERTKSVSTRKNTSKLHIPKQPGINRSPFTLYPPSKVYRLIESGPVLLVSTGPSASPTSRASKDSKNTTITTAPGTTMKDDINLMTMGFHMMLQHGSPALIGACIGPWDATYARLAATRECVLAVPGAGMARAVVDIGNCSAADDDDDNRTKNKFERFGLAALPAARVDAPLVGGEHIIANVECVVEDDGMVGRYNLWVLRVVKAWVNRELMAGDGGKMFHHRGDGTFTVDGEILDLRERMVKWRMFQD</sequence>
<evidence type="ECO:0000256" key="2">
    <source>
        <dbReference type="ARBA" id="ARBA00022630"/>
    </source>
</evidence>
<dbReference type="GO" id="GO:0010181">
    <property type="term" value="F:FMN binding"/>
    <property type="evidence" value="ECO:0007669"/>
    <property type="project" value="InterPro"/>
</dbReference>